<organism evidence="1 2">
    <name type="scientific">Alteromonas macleodii</name>
    <name type="common">Pseudoalteromonas macleodii</name>
    <dbReference type="NCBI Taxonomy" id="28108"/>
    <lineage>
        <taxon>Bacteria</taxon>
        <taxon>Pseudomonadati</taxon>
        <taxon>Pseudomonadota</taxon>
        <taxon>Gammaproteobacteria</taxon>
        <taxon>Alteromonadales</taxon>
        <taxon>Alteromonadaceae</taxon>
        <taxon>Alteromonas/Salinimonas group</taxon>
        <taxon>Alteromonas</taxon>
    </lineage>
</organism>
<gene>
    <name evidence="1" type="ORF">ALFOR1_30228</name>
</gene>
<sequence>MDKLTKEAYSVLSEKNGFSQFFNRGAKKTFALEIMRIINKFLINGASHTTSLKLEQVRQKHFSSKSR</sequence>
<dbReference type="Proteomes" id="UP000509458">
    <property type="component" value="Chromosome"/>
</dbReference>
<reference evidence="1 2" key="1">
    <citation type="submission" date="2020-06" db="EMBL/GenBank/DDBJ databases">
        <authorList>
            <person name="Duchaud E."/>
        </authorList>
    </citation>
    <scope>NUCLEOTIDE SEQUENCE [LARGE SCALE GENOMIC DNA]</scope>
    <source>
        <strain evidence="1">Alteromonas fortis</strain>
    </source>
</reference>
<accession>A0A6T9Y002</accession>
<dbReference type="AlphaFoldDB" id="A0A6T9Y002"/>
<evidence type="ECO:0000313" key="1">
    <source>
        <dbReference type="EMBL" id="CAB9493325.1"/>
    </source>
</evidence>
<dbReference type="EMBL" id="LR812090">
    <property type="protein sequence ID" value="CAB9493325.1"/>
    <property type="molecule type" value="Genomic_DNA"/>
</dbReference>
<name>A0A6T9Y002_ALTMA</name>
<proteinExistence type="predicted"/>
<protein>
    <submittedName>
        <fullName evidence="1">Uncharacterized protein</fullName>
    </submittedName>
</protein>
<evidence type="ECO:0000313" key="2">
    <source>
        <dbReference type="Proteomes" id="UP000509458"/>
    </source>
</evidence>